<comment type="caution">
    <text evidence="4">The sequence shown here is derived from an EMBL/GenBank/DDBJ whole genome shotgun (WGS) entry which is preliminary data.</text>
</comment>
<feature type="repeat" description="TPR" evidence="1">
    <location>
        <begin position="417"/>
        <end position="450"/>
    </location>
</feature>
<sequence length="884" mass="95100">MACQTESKPLATSSYDTYGGVYAGKKFSNGKIDRFQGWSRFNAATLNDTRIGSFSTGKEDSNNFKSLYNVREEEATTSSSSKAESQPRSILKKSSSTVKETSSRLARSSSAVHPESSKANAQPPKPESAKSLPRTDYKGDTSPEAKAGKAEATSTPRIRHTRSASFAPPYGGYGAKSSTPAMPPKSPPAETPRVPSRQEVAEAAPRQQATETPRTHRRGSSDAAALRGAAADFFSSDSGPKLERYSLGNESSKEGSSGMKSKTGSSPESVGSRGSSMAGSPTVARTSSSENLFTSGRFVSGSSPPAPSSGASHHVRSASCNVGNLLGGATTGTYSGGGINPGSATPRVSSAKTTIPTMAPTSGKMMFGGGPVSGAGTKVAPRCDTPRVSSEAFFGRGNIYSAGEGLQMKKMLSSADPEEVKRAGNEQYKKGSFQEALTLYDRAVQLAPHKASYRSNRAAALTGMGKIPEAVRECEEAIKLDPTYFRAHQRLASLLLRLGRIQSAKKHVKLSGQQSDIGELQRIARVERHVTKCLEARKSGDWEAVMRESDAAVVAGADSAPQLFSMKAEAFLKQQKHDDAETVLLAAQKVEDALRKVTSLPADTTTLLVQAQIDMALGRFEGAVIAAEKAAYYDPKNLEVSPLLRQARAVANARTQGNDLYKAGKILEASVAYSEGLQYNPTNAILLCNRAACRLKLGHYEKAVEDCTSALEAQPNYLKALLRRANCYVKMERWDKAMRDYETLKKEMPGDLDIAKTLFQVQVAHKKSKGEKVVESQHGGKVEDISSSDRLREAISQPGVSVVQFNTKWSDKCRQMATYVDQLCKLHPSVNFLKVDVEENPYLAKAEGVSFVPTFKIYKNGFKVKDIVGPTHQALETTISHFSL</sequence>
<dbReference type="EMBL" id="CM026421">
    <property type="protein sequence ID" value="KAG0590845.1"/>
    <property type="molecule type" value="Genomic_DNA"/>
</dbReference>
<dbReference type="Pfam" id="PF14559">
    <property type="entry name" value="TPR_19"/>
    <property type="match status" value="1"/>
</dbReference>
<dbReference type="Gene3D" id="3.40.30.10">
    <property type="entry name" value="Glutaredoxin"/>
    <property type="match status" value="1"/>
</dbReference>
<evidence type="ECO:0000313" key="5">
    <source>
        <dbReference type="Proteomes" id="UP000822688"/>
    </source>
</evidence>
<dbReference type="InterPro" id="IPR036249">
    <property type="entry name" value="Thioredoxin-like_sf"/>
</dbReference>
<protein>
    <recommendedName>
        <fullName evidence="3">Thioredoxin domain-containing protein</fullName>
    </recommendedName>
</protein>
<dbReference type="GO" id="GO:0006950">
    <property type="term" value="P:response to stress"/>
    <property type="evidence" value="ECO:0007669"/>
    <property type="project" value="UniProtKB-ARBA"/>
</dbReference>
<organism evidence="4 5">
    <name type="scientific">Ceratodon purpureus</name>
    <name type="common">Fire moss</name>
    <name type="synonym">Dicranum purpureum</name>
    <dbReference type="NCBI Taxonomy" id="3225"/>
    <lineage>
        <taxon>Eukaryota</taxon>
        <taxon>Viridiplantae</taxon>
        <taxon>Streptophyta</taxon>
        <taxon>Embryophyta</taxon>
        <taxon>Bryophyta</taxon>
        <taxon>Bryophytina</taxon>
        <taxon>Bryopsida</taxon>
        <taxon>Dicranidae</taxon>
        <taxon>Pseudoditrichales</taxon>
        <taxon>Ditrichaceae</taxon>
        <taxon>Ceratodon</taxon>
    </lineage>
</organism>
<dbReference type="PANTHER" id="PTHR46050">
    <property type="entry name" value="TPR REPEAT-CONTAINING THIOREDOXIN"/>
    <property type="match status" value="1"/>
</dbReference>
<dbReference type="Pfam" id="PF00085">
    <property type="entry name" value="Thioredoxin"/>
    <property type="match status" value="1"/>
</dbReference>
<feature type="compositionally biased region" description="Basic and acidic residues" evidence="2">
    <location>
        <begin position="133"/>
        <end position="149"/>
    </location>
</feature>
<evidence type="ECO:0000256" key="1">
    <source>
        <dbReference type="PROSITE-ProRule" id="PRU00339"/>
    </source>
</evidence>
<dbReference type="InterPro" id="IPR013766">
    <property type="entry name" value="Thioredoxin_domain"/>
</dbReference>
<dbReference type="InterPro" id="IPR044534">
    <property type="entry name" value="TTL1-4"/>
</dbReference>
<feature type="domain" description="Thioredoxin" evidence="3">
    <location>
        <begin position="791"/>
        <end position="879"/>
    </location>
</feature>
<feature type="repeat" description="TPR" evidence="1">
    <location>
        <begin position="684"/>
        <end position="717"/>
    </location>
</feature>
<reference evidence="4" key="1">
    <citation type="submission" date="2020-06" db="EMBL/GenBank/DDBJ databases">
        <title>WGS assembly of Ceratodon purpureus strain R40.</title>
        <authorList>
            <person name="Carey S.B."/>
            <person name="Jenkins J."/>
            <person name="Shu S."/>
            <person name="Lovell J.T."/>
            <person name="Sreedasyam A."/>
            <person name="Maumus F."/>
            <person name="Tiley G.P."/>
            <person name="Fernandez-Pozo N."/>
            <person name="Barry K."/>
            <person name="Chen C."/>
            <person name="Wang M."/>
            <person name="Lipzen A."/>
            <person name="Daum C."/>
            <person name="Saski C.A."/>
            <person name="Payton A.C."/>
            <person name="Mcbreen J.C."/>
            <person name="Conrad R.E."/>
            <person name="Kollar L.M."/>
            <person name="Olsson S."/>
            <person name="Huttunen S."/>
            <person name="Landis J.B."/>
            <person name="Wickett N.J."/>
            <person name="Johnson M.G."/>
            <person name="Rensing S.A."/>
            <person name="Grimwood J."/>
            <person name="Schmutz J."/>
            <person name="Mcdaniel S.F."/>
        </authorList>
    </citation>
    <scope>NUCLEOTIDE SEQUENCE</scope>
    <source>
        <strain evidence="4">R40</strain>
    </source>
</reference>
<dbReference type="InterPro" id="IPR011990">
    <property type="entry name" value="TPR-like_helical_dom_sf"/>
</dbReference>
<keyword evidence="1" id="KW-0802">TPR repeat</keyword>
<feature type="compositionally biased region" description="Low complexity" evidence="2">
    <location>
        <begin position="254"/>
        <end position="276"/>
    </location>
</feature>
<feature type="compositionally biased region" description="Low complexity" evidence="2">
    <location>
        <begin position="221"/>
        <end position="235"/>
    </location>
</feature>
<name>A0A8T0J5P8_CERPU</name>
<feature type="compositionally biased region" description="Pro residues" evidence="2">
    <location>
        <begin position="181"/>
        <end position="190"/>
    </location>
</feature>
<dbReference type="SUPFAM" id="SSF48452">
    <property type="entry name" value="TPR-like"/>
    <property type="match status" value="2"/>
</dbReference>
<evidence type="ECO:0000256" key="2">
    <source>
        <dbReference type="SAM" id="MobiDB-lite"/>
    </source>
</evidence>
<feature type="compositionally biased region" description="Low complexity" evidence="2">
    <location>
        <begin position="300"/>
        <end position="312"/>
    </location>
</feature>
<evidence type="ECO:0000313" key="4">
    <source>
        <dbReference type="EMBL" id="KAG0590845.1"/>
    </source>
</evidence>
<dbReference type="Pfam" id="PF13431">
    <property type="entry name" value="TPR_17"/>
    <property type="match status" value="1"/>
</dbReference>
<dbReference type="SMART" id="SM00028">
    <property type="entry name" value="TPR"/>
    <property type="match status" value="7"/>
</dbReference>
<accession>A0A8T0J5P8</accession>
<proteinExistence type="predicted"/>
<evidence type="ECO:0000259" key="3">
    <source>
        <dbReference type="Pfam" id="PF00085"/>
    </source>
</evidence>
<dbReference type="Proteomes" id="UP000822688">
    <property type="component" value="Chromosome 1"/>
</dbReference>
<dbReference type="InterPro" id="IPR019734">
    <property type="entry name" value="TPR_rpt"/>
</dbReference>
<dbReference type="PROSITE" id="PS50005">
    <property type="entry name" value="TPR"/>
    <property type="match status" value="2"/>
</dbReference>
<dbReference type="SUPFAM" id="SSF52833">
    <property type="entry name" value="Thioredoxin-like"/>
    <property type="match status" value="1"/>
</dbReference>
<dbReference type="Gene3D" id="1.25.40.10">
    <property type="entry name" value="Tetratricopeptide repeat domain"/>
    <property type="match status" value="1"/>
</dbReference>
<dbReference type="Pfam" id="PF13432">
    <property type="entry name" value="TPR_16"/>
    <property type="match status" value="1"/>
</dbReference>
<dbReference type="CDD" id="cd02947">
    <property type="entry name" value="TRX_family"/>
    <property type="match status" value="1"/>
</dbReference>
<gene>
    <name evidence="4" type="ORF">KC19_1G130800</name>
</gene>
<dbReference type="PANTHER" id="PTHR46050:SF29">
    <property type="entry name" value="TPR REPEAT-CONTAINING THIOREDOXIN TTL4"/>
    <property type="match status" value="1"/>
</dbReference>
<feature type="compositionally biased region" description="Polar residues" evidence="2">
    <location>
        <begin position="277"/>
        <end position="294"/>
    </location>
</feature>
<feature type="region of interest" description="Disordered" evidence="2">
    <location>
        <begin position="71"/>
        <end position="315"/>
    </location>
</feature>
<dbReference type="AlphaFoldDB" id="A0A8T0J5P8"/>
<keyword evidence="5" id="KW-1185">Reference proteome</keyword>